<protein>
    <submittedName>
        <fullName evidence="1">Uncharacterized protein</fullName>
    </submittedName>
</protein>
<organism evidence="1 2">
    <name type="scientific">Pseudomonas corrugata</name>
    <dbReference type="NCBI Taxonomy" id="47879"/>
    <lineage>
        <taxon>Bacteria</taxon>
        <taxon>Pseudomonadati</taxon>
        <taxon>Pseudomonadota</taxon>
        <taxon>Gammaproteobacteria</taxon>
        <taxon>Pseudomonadales</taxon>
        <taxon>Pseudomonadaceae</taxon>
        <taxon>Pseudomonas</taxon>
    </lineage>
</organism>
<name>A0A7Y5ZAK2_9PSED</name>
<dbReference type="AlphaFoldDB" id="A0A7Y5ZAK2"/>
<reference evidence="1 2" key="1">
    <citation type="journal article" date="2020" name="Front. Plant Sci.">
        <title>Isolation of Rhizosphere Bacteria That Improve Quality and Water Stress Tolerance in Greenhouse Ornamentals.</title>
        <authorList>
            <person name="Nordstedt N.P."/>
            <person name="Jones M.L."/>
        </authorList>
    </citation>
    <scope>NUCLEOTIDE SEQUENCE [LARGE SCALE GENOMIC DNA]</scope>
    <source>
        <strain evidence="1 2">C7D2</strain>
    </source>
</reference>
<comment type="caution">
    <text evidence="1">The sequence shown here is derived from an EMBL/GenBank/DDBJ whole genome shotgun (WGS) entry which is preliminary data.</text>
</comment>
<proteinExistence type="predicted"/>
<dbReference type="RefSeq" id="WP_175363533.1">
    <property type="nucleotide sequence ID" value="NZ_JABFMR010000022.1"/>
</dbReference>
<dbReference type="EMBL" id="JABFMR010000022">
    <property type="protein sequence ID" value="NUT88926.1"/>
    <property type="molecule type" value="Genomic_DNA"/>
</dbReference>
<gene>
    <name evidence="1" type="ORF">HNO91_21070</name>
</gene>
<accession>A0A7Y5ZAK2</accession>
<dbReference type="Proteomes" id="UP000536720">
    <property type="component" value="Unassembled WGS sequence"/>
</dbReference>
<evidence type="ECO:0000313" key="1">
    <source>
        <dbReference type="EMBL" id="NUT88926.1"/>
    </source>
</evidence>
<evidence type="ECO:0000313" key="2">
    <source>
        <dbReference type="Proteomes" id="UP000536720"/>
    </source>
</evidence>
<sequence>MILVNLGSVVFAKVLVRHGYWLESKVWKALLMDAQASVPETVLVGSSRTQNHFNTDYFNRRGHSAFNLGAAGILPWEYPSMVEQASRAAGKTVVISLPAEILFLPQGCPRQWTTADLIFYARYAPGCLRELSLAQWLQPLPINGLFSETFTGIQYFPCRKRTGRSLQELLGTAYESGICDDPRGLMMLRYSRRWVAIFNNGDGLILPDSYPDRTAEVIWNVRKGEKFQDEVVGYLKHLADIVRDAGKTPIFVIEAAPIEHQIIDRNLEALTGVRTLYMNEIGFSNEEIADHDHVGSKGNQRLTTWLYEALFCRPDTPACVTGAAVL</sequence>